<dbReference type="OrthoDB" id="7405099at2"/>
<proteinExistence type="predicted"/>
<dbReference type="EMBL" id="LDOT01000032">
    <property type="protein sequence ID" value="KLV03482.1"/>
    <property type="molecule type" value="Genomic_DNA"/>
</dbReference>
<dbReference type="InterPro" id="IPR007973">
    <property type="entry name" value="Pilus_assembly_TraE"/>
</dbReference>
<feature type="transmembrane region" description="Helical" evidence="1">
    <location>
        <begin position="21"/>
        <end position="39"/>
    </location>
</feature>
<dbReference type="PATRIC" id="fig|1195763.3.peg.4011"/>
<comment type="caution">
    <text evidence="2">The sequence shown here is derived from an EMBL/GenBank/DDBJ whole genome shotgun (WGS) entry which is preliminary data.</text>
</comment>
<dbReference type="Pfam" id="PF05309">
    <property type="entry name" value="TraE"/>
    <property type="match status" value="1"/>
</dbReference>
<gene>
    <name evidence="2" type="ORF">ABT56_18765</name>
</gene>
<keyword evidence="1" id="KW-0812">Transmembrane</keyword>
<evidence type="ECO:0000256" key="1">
    <source>
        <dbReference type="SAM" id="Phobius"/>
    </source>
</evidence>
<dbReference type="STRING" id="1195763.ABT56_18765"/>
<keyword evidence="1" id="KW-1133">Transmembrane helix</keyword>
<evidence type="ECO:0000313" key="2">
    <source>
        <dbReference type="EMBL" id="KLV03482.1"/>
    </source>
</evidence>
<dbReference type="AlphaFoldDB" id="A0A0J1JMU8"/>
<accession>A0A0J1JMU8</accession>
<evidence type="ECO:0000313" key="3">
    <source>
        <dbReference type="Proteomes" id="UP000036097"/>
    </source>
</evidence>
<organism evidence="2 3">
    <name type="scientific">Photobacterium aquae</name>
    <dbReference type="NCBI Taxonomy" id="1195763"/>
    <lineage>
        <taxon>Bacteria</taxon>
        <taxon>Pseudomonadati</taxon>
        <taxon>Pseudomonadota</taxon>
        <taxon>Gammaproteobacteria</taxon>
        <taxon>Vibrionales</taxon>
        <taxon>Vibrionaceae</taxon>
        <taxon>Photobacterium</taxon>
    </lineage>
</organism>
<reference evidence="2 3" key="1">
    <citation type="submission" date="2015-05" db="EMBL/GenBank/DDBJ databases">
        <title>Photobacterium galathea sp. nov.</title>
        <authorList>
            <person name="Machado H."/>
            <person name="Gram L."/>
        </authorList>
    </citation>
    <scope>NUCLEOTIDE SEQUENCE [LARGE SCALE GENOMIC DNA]</scope>
    <source>
        <strain evidence="2 3">CGMCC 1.12159</strain>
    </source>
</reference>
<protein>
    <recommendedName>
        <fullName evidence="4">Conjugal transfer protein TraE</fullName>
    </recommendedName>
</protein>
<keyword evidence="1" id="KW-0472">Membrane</keyword>
<evidence type="ECO:0008006" key="4">
    <source>
        <dbReference type="Google" id="ProtNLM"/>
    </source>
</evidence>
<name>A0A0J1JMU8_9GAMM</name>
<sequence length="197" mass="22577">MNINMFNFDLKKLRLTTIIQLSIISVLCISNIMLVSSVVSKRETILQSPLSLCKGAKFTDFSMDEGSHKLFGYTLATVLGNVNPSNVDYVRNSILSYANSSVYNKVNEIISLQLDKIKTDEVVMTYHPDNIIFEDGKVFITGLQTIEGLTGKKRRELRTYEFIFKVNNYQTSFVYINTYQGKAHTIKWNEAYEQKNK</sequence>
<keyword evidence="3" id="KW-1185">Reference proteome</keyword>
<dbReference type="Proteomes" id="UP000036097">
    <property type="component" value="Unassembled WGS sequence"/>
</dbReference>